<dbReference type="Proteomes" id="UP001497516">
    <property type="component" value="Chromosome 3"/>
</dbReference>
<gene>
    <name evidence="2" type="ORF">LTRI10_LOCUS19502</name>
</gene>
<dbReference type="AlphaFoldDB" id="A0AAV2DW72"/>
<dbReference type="EMBL" id="OZ034816">
    <property type="protein sequence ID" value="CAL1377883.1"/>
    <property type="molecule type" value="Genomic_DNA"/>
</dbReference>
<feature type="region of interest" description="Disordered" evidence="1">
    <location>
        <begin position="107"/>
        <end position="127"/>
    </location>
</feature>
<name>A0AAV2DW72_9ROSI</name>
<proteinExistence type="predicted"/>
<keyword evidence="3" id="KW-1185">Reference proteome</keyword>
<evidence type="ECO:0000313" key="3">
    <source>
        <dbReference type="Proteomes" id="UP001497516"/>
    </source>
</evidence>
<protein>
    <submittedName>
        <fullName evidence="2">Uncharacterized protein</fullName>
    </submittedName>
</protein>
<evidence type="ECO:0000256" key="1">
    <source>
        <dbReference type="SAM" id="MobiDB-lite"/>
    </source>
</evidence>
<accession>A0AAV2DW72</accession>
<reference evidence="2 3" key="1">
    <citation type="submission" date="2024-04" db="EMBL/GenBank/DDBJ databases">
        <authorList>
            <person name="Fracassetti M."/>
        </authorList>
    </citation>
    <scope>NUCLEOTIDE SEQUENCE [LARGE SCALE GENOMIC DNA]</scope>
</reference>
<evidence type="ECO:0000313" key="2">
    <source>
        <dbReference type="EMBL" id="CAL1377883.1"/>
    </source>
</evidence>
<dbReference type="AntiFam" id="ANF00020">
    <property type="entry name" value="tRNA translation"/>
</dbReference>
<organism evidence="2 3">
    <name type="scientific">Linum trigynum</name>
    <dbReference type="NCBI Taxonomy" id="586398"/>
    <lineage>
        <taxon>Eukaryota</taxon>
        <taxon>Viridiplantae</taxon>
        <taxon>Streptophyta</taxon>
        <taxon>Embryophyta</taxon>
        <taxon>Tracheophyta</taxon>
        <taxon>Spermatophyta</taxon>
        <taxon>Magnoliopsida</taxon>
        <taxon>eudicotyledons</taxon>
        <taxon>Gunneridae</taxon>
        <taxon>Pentapetalae</taxon>
        <taxon>rosids</taxon>
        <taxon>fabids</taxon>
        <taxon>Malpighiales</taxon>
        <taxon>Linaceae</taxon>
        <taxon>Linum</taxon>
    </lineage>
</organism>
<sequence>MMDLRAAGSDNCSINKGISVLGFRLIRSYLKSTTKKWERQDSNLRRKTSTDLQSVAFDHSATLPSSLSPYTKPLKEKPLGKEKNLEHFRSEIVGEVLYSTTSEFDEAVNTGRRRDMRPSSRPWKWRR</sequence>